<keyword evidence="3" id="KW-1185">Reference proteome</keyword>
<dbReference type="InterPro" id="IPR002035">
    <property type="entry name" value="VWF_A"/>
</dbReference>
<feature type="domain" description="VIT" evidence="1">
    <location>
        <begin position="1"/>
        <end position="129"/>
    </location>
</feature>
<dbReference type="InterPro" id="IPR013694">
    <property type="entry name" value="VIT"/>
</dbReference>
<dbReference type="PROSITE" id="PS51468">
    <property type="entry name" value="VIT"/>
    <property type="match status" value="1"/>
</dbReference>
<dbReference type="SMART" id="SM00609">
    <property type="entry name" value="VIT"/>
    <property type="match status" value="1"/>
</dbReference>
<name>A0A7K7N058_HALAL</name>
<dbReference type="PANTHER" id="PTHR45737">
    <property type="entry name" value="VON WILLEBRAND FACTOR A DOMAIN-CONTAINING PROTEIN 5A"/>
    <property type="match status" value="1"/>
</dbReference>
<gene>
    <name evidence="2" type="primary">Vwa5a_1</name>
    <name evidence="2" type="ORF">HALALB_R11339</name>
</gene>
<evidence type="ECO:0000313" key="2">
    <source>
        <dbReference type="EMBL" id="NWZ48432.1"/>
    </source>
</evidence>
<organism evidence="2 3">
    <name type="scientific">Haliaeetus albicilla</name>
    <name type="common">White-tailed sea-eagle</name>
    <name type="synonym">Falco albicilla</name>
    <dbReference type="NCBI Taxonomy" id="8969"/>
    <lineage>
        <taxon>Eukaryota</taxon>
        <taxon>Metazoa</taxon>
        <taxon>Chordata</taxon>
        <taxon>Craniata</taxon>
        <taxon>Vertebrata</taxon>
        <taxon>Euteleostomi</taxon>
        <taxon>Archelosauria</taxon>
        <taxon>Archosauria</taxon>
        <taxon>Dinosauria</taxon>
        <taxon>Saurischia</taxon>
        <taxon>Theropoda</taxon>
        <taxon>Coelurosauria</taxon>
        <taxon>Aves</taxon>
        <taxon>Neognathae</taxon>
        <taxon>Neoaves</taxon>
        <taxon>Telluraves</taxon>
        <taxon>Accipitrimorphae</taxon>
        <taxon>Accipitriformes</taxon>
        <taxon>Accipitridae</taxon>
        <taxon>Accipitrinae</taxon>
        <taxon>Haliaeetus</taxon>
    </lineage>
</organism>
<reference evidence="2 3" key="1">
    <citation type="submission" date="2019-09" db="EMBL/GenBank/DDBJ databases">
        <title>Bird 10,000 Genomes (B10K) Project - Family phase.</title>
        <authorList>
            <person name="Zhang G."/>
        </authorList>
    </citation>
    <scope>NUCLEOTIDE SEQUENCE [LARGE SCALE GENOMIC DNA]</scope>
    <source>
        <strain evidence="2">OUT-0040</strain>
        <tissue evidence="2">Blood</tissue>
    </source>
</reference>
<evidence type="ECO:0000313" key="3">
    <source>
        <dbReference type="Proteomes" id="UP000585422"/>
    </source>
</evidence>
<dbReference type="PANTHER" id="PTHR45737:SF6">
    <property type="entry name" value="VON WILLEBRAND FACTOR A DOMAIN-CONTAINING PROTEIN 5A"/>
    <property type="match status" value="1"/>
</dbReference>
<feature type="non-terminal residue" evidence="2">
    <location>
        <position position="789"/>
    </location>
</feature>
<dbReference type="EMBL" id="VZSQ01000024">
    <property type="protein sequence ID" value="NWZ48432.1"/>
    <property type="molecule type" value="Genomic_DNA"/>
</dbReference>
<proteinExistence type="predicted"/>
<dbReference type="OrthoDB" id="1729737at2759"/>
<dbReference type="AlphaFoldDB" id="A0A7K7N058"/>
<accession>A0A7K7N058</accession>
<dbReference type="Pfam" id="PF13768">
    <property type="entry name" value="VWA_3"/>
    <property type="match status" value="1"/>
</dbReference>
<evidence type="ECO:0000259" key="1">
    <source>
        <dbReference type="PROSITE" id="PS51468"/>
    </source>
</evidence>
<sequence length="789" mass="88226">QKGIWFFHSYSKVDLETATINVTIQDFVADVVAELFFRNVEPVSQETVFIFPVDSNTVVHSFYATMGDTRIEAMLCEKEEAQQLCKATAGMENLRYLQDQCDLWGPVFACFLGTLPPDREVTISLCYVQELPLQPDGAAQFCWPHKLLPQSNFFSEVSSFTFSHLFLPAGWMSSEEISENLHFNICLKSARGVSHVAINSKHTPLQYTAPDQTSAEVSLKSSPWMYSDLNVLVYYRGPRTLSAVVERRDPKAPPGSLLGDPVVMVTLMPDIPEEVPNPGQPGEFLFLMDRSLFQDAQVPPEELPHLSSTHPSICPQNTLLFLLKSLPLGCYFNIYSFGATFNAFYPQSVEYTQESMDNAVGRISSICPDLGGCDLLSLLRSIYSTPHLHGHARQLFIFIQRKISSEEEAVMAEVYRYRDHHRCFCFPTNSCDSFNLSQAMALETKGECVCLHSKMDMTSEAVKCLQRALQPVASGISLHWDLPPGLEVSMIRKAPEVIFQGHQSSIYAQIRGQAQDAEVGEGSVTLQYHVGSQSFDYTLRFSLSPSSDGRLPVHRMAMMHLLWKLACEGTSRAEKDIQHSAVKSSLSVGVPSPLTSYVAVRMKQRDAWHCDSLPPDSSMLVSPSCNLVPCQLLWLRGFQSVWFKSTKFWVVQKCQFCLEMLGHKAPDTEALTQLSASCKGKEKLLRVMVALQKANGSWALTAALASALGVSKADVEGQRPSKGVQPTAWATVLALVWLYQYKWKVSWLELLEDKACRWLHDQAEVPLDECLEAANSLLGCFVELTVFRI</sequence>
<dbReference type="Pfam" id="PF08487">
    <property type="entry name" value="VIT"/>
    <property type="match status" value="1"/>
</dbReference>
<comment type="caution">
    <text evidence="2">The sequence shown here is derived from an EMBL/GenBank/DDBJ whole genome shotgun (WGS) entry which is preliminary data.</text>
</comment>
<protein>
    <submittedName>
        <fullName evidence="2">VMA5A protein</fullName>
    </submittedName>
</protein>
<feature type="non-terminal residue" evidence="2">
    <location>
        <position position="1"/>
    </location>
</feature>
<dbReference type="Proteomes" id="UP000585422">
    <property type="component" value="Unassembled WGS sequence"/>
</dbReference>